<feature type="compositionally biased region" description="Polar residues" evidence="1">
    <location>
        <begin position="22"/>
        <end position="32"/>
    </location>
</feature>
<protein>
    <submittedName>
        <fullName evidence="2">Uncharacterized protein</fullName>
    </submittedName>
</protein>
<accession>A0A843TXQ5</accession>
<sequence>MSDPTKESFVLEVGPGTYLPKNPSSHTSGSRQQIDIVADARCDTDEETFHYKYLKWELAGMG</sequence>
<dbReference type="Proteomes" id="UP000652761">
    <property type="component" value="Unassembled WGS sequence"/>
</dbReference>
<dbReference type="EMBL" id="NMUH01000268">
    <property type="protein sequence ID" value="MQL75865.1"/>
    <property type="molecule type" value="Genomic_DNA"/>
</dbReference>
<proteinExistence type="predicted"/>
<evidence type="ECO:0000313" key="3">
    <source>
        <dbReference type="Proteomes" id="UP000652761"/>
    </source>
</evidence>
<evidence type="ECO:0000313" key="2">
    <source>
        <dbReference type="EMBL" id="MQL75865.1"/>
    </source>
</evidence>
<dbReference type="AlphaFoldDB" id="A0A843TXQ5"/>
<comment type="caution">
    <text evidence="2">The sequence shown here is derived from an EMBL/GenBank/DDBJ whole genome shotgun (WGS) entry which is preliminary data.</text>
</comment>
<keyword evidence="3" id="KW-1185">Reference proteome</keyword>
<evidence type="ECO:0000256" key="1">
    <source>
        <dbReference type="SAM" id="MobiDB-lite"/>
    </source>
</evidence>
<reference evidence="2" key="1">
    <citation type="submission" date="2017-07" db="EMBL/GenBank/DDBJ databases">
        <title>Taro Niue Genome Assembly and Annotation.</title>
        <authorList>
            <person name="Atibalentja N."/>
            <person name="Keating K."/>
            <person name="Fields C.J."/>
        </authorList>
    </citation>
    <scope>NUCLEOTIDE SEQUENCE</scope>
    <source>
        <strain evidence="2">Niue_2</strain>
        <tissue evidence="2">Leaf</tissue>
    </source>
</reference>
<feature type="region of interest" description="Disordered" evidence="1">
    <location>
        <begin position="13"/>
        <end position="32"/>
    </location>
</feature>
<name>A0A843TXQ5_COLES</name>
<organism evidence="2 3">
    <name type="scientific">Colocasia esculenta</name>
    <name type="common">Wild taro</name>
    <name type="synonym">Arum esculentum</name>
    <dbReference type="NCBI Taxonomy" id="4460"/>
    <lineage>
        <taxon>Eukaryota</taxon>
        <taxon>Viridiplantae</taxon>
        <taxon>Streptophyta</taxon>
        <taxon>Embryophyta</taxon>
        <taxon>Tracheophyta</taxon>
        <taxon>Spermatophyta</taxon>
        <taxon>Magnoliopsida</taxon>
        <taxon>Liliopsida</taxon>
        <taxon>Araceae</taxon>
        <taxon>Aroideae</taxon>
        <taxon>Colocasieae</taxon>
        <taxon>Colocasia</taxon>
    </lineage>
</organism>
<gene>
    <name evidence="2" type="ORF">Taro_008225</name>
</gene>